<dbReference type="PROSITE" id="PS50181">
    <property type="entry name" value="FBOX"/>
    <property type="match status" value="1"/>
</dbReference>
<dbReference type="PANTHER" id="PTHR31672">
    <property type="entry name" value="BNACNNG10540D PROTEIN"/>
    <property type="match status" value="1"/>
</dbReference>
<dbReference type="STRING" id="210143.A0A1R3G4F1"/>
<dbReference type="Proteomes" id="UP000188268">
    <property type="component" value="Unassembled WGS sequence"/>
</dbReference>
<proteinExistence type="predicted"/>
<dbReference type="AlphaFoldDB" id="A0A1R3G4F1"/>
<dbReference type="SMART" id="SM00256">
    <property type="entry name" value="FBOX"/>
    <property type="match status" value="1"/>
</dbReference>
<comment type="caution">
    <text evidence="2">The sequence shown here is derived from an EMBL/GenBank/DDBJ whole genome shotgun (WGS) entry which is preliminary data.</text>
</comment>
<dbReference type="Gramene" id="OMO52961">
    <property type="protein sequence ID" value="OMO52961"/>
    <property type="gene ID" value="CCACVL1_28969"/>
</dbReference>
<dbReference type="NCBIfam" id="TIGR01640">
    <property type="entry name" value="F_box_assoc_1"/>
    <property type="match status" value="1"/>
</dbReference>
<reference evidence="2 3" key="1">
    <citation type="submission" date="2013-09" db="EMBL/GenBank/DDBJ databases">
        <title>Corchorus capsularis genome sequencing.</title>
        <authorList>
            <person name="Alam M."/>
            <person name="Haque M.S."/>
            <person name="Islam M.S."/>
            <person name="Emdad E.M."/>
            <person name="Islam M.M."/>
            <person name="Ahmed B."/>
            <person name="Halim A."/>
            <person name="Hossen Q.M.M."/>
            <person name="Hossain M.Z."/>
            <person name="Ahmed R."/>
            <person name="Khan M.M."/>
            <person name="Islam R."/>
            <person name="Rashid M.M."/>
            <person name="Khan S.A."/>
            <person name="Rahman M.S."/>
            <person name="Alam M."/>
        </authorList>
    </citation>
    <scope>NUCLEOTIDE SEQUENCE [LARGE SCALE GENOMIC DNA]</scope>
    <source>
        <strain evidence="3">cv. CVL-1</strain>
        <tissue evidence="2">Whole seedling</tissue>
    </source>
</reference>
<dbReference type="Pfam" id="PF08268">
    <property type="entry name" value="FBA_3"/>
    <property type="match status" value="1"/>
</dbReference>
<dbReference type="InterPro" id="IPR036047">
    <property type="entry name" value="F-box-like_dom_sf"/>
</dbReference>
<dbReference type="InterPro" id="IPR017451">
    <property type="entry name" value="F-box-assoc_interact_dom"/>
</dbReference>
<name>A0A1R3G4F1_COCAP</name>
<dbReference type="OrthoDB" id="1894463at2759"/>
<evidence type="ECO:0000313" key="2">
    <source>
        <dbReference type="EMBL" id="OMO52961.1"/>
    </source>
</evidence>
<evidence type="ECO:0000313" key="3">
    <source>
        <dbReference type="Proteomes" id="UP000188268"/>
    </source>
</evidence>
<dbReference type="InterPro" id="IPR013187">
    <property type="entry name" value="F-box-assoc_dom_typ3"/>
</dbReference>
<dbReference type="Gene3D" id="1.20.1280.50">
    <property type="match status" value="1"/>
</dbReference>
<feature type="domain" description="F-box" evidence="1">
    <location>
        <begin position="1"/>
        <end position="47"/>
    </location>
</feature>
<protein>
    <recommendedName>
        <fullName evidence="1">F-box domain-containing protein</fullName>
    </recommendedName>
</protein>
<evidence type="ECO:0000259" key="1">
    <source>
        <dbReference type="PROSITE" id="PS50181"/>
    </source>
</evidence>
<dbReference type="PANTHER" id="PTHR31672:SF10">
    <property type="entry name" value="F-BOX DOMAIN-CONTAINING PROTEIN"/>
    <property type="match status" value="1"/>
</dbReference>
<dbReference type="SUPFAM" id="SSF81383">
    <property type="entry name" value="F-box domain"/>
    <property type="match status" value="1"/>
</dbReference>
<dbReference type="OMA" id="IRYPRTT"/>
<accession>A0A1R3G4F1</accession>
<dbReference type="InterPro" id="IPR050796">
    <property type="entry name" value="SCF_F-box_component"/>
</dbReference>
<gene>
    <name evidence="2" type="ORF">CCACVL1_28969</name>
</gene>
<dbReference type="EMBL" id="AWWV01015366">
    <property type="protein sequence ID" value="OMO52961.1"/>
    <property type="molecule type" value="Genomic_DNA"/>
</dbReference>
<keyword evidence="3" id="KW-1185">Reference proteome</keyword>
<sequence length="384" mass="44521">MESLPQEIVQNILSRLPIPSLVQSKLVCRAWRSLIRSLIHDPSFILQSNHPIQSQLYLGDFSSQNHGNYNMVTMKLPRPPLSRFTLASSCNGLLCLLDYHRSFEPCIYNPFTANFMELPHLTRHHNFQVLGFGFHPITKEYKLVEISYTIYTCGGGSFHRVDPSPFKSDVHILTLGSSTWRHLGTVPYHVHSQKKSQARINGKLLHWVSWMKNRRNTIIISFDMETEKFQEIPLPDCCSSSNNPTEGFDQVVVIRGCLSAVRYGNDSEELEIWVMKEYGVKESWSKEFRIGAYVPKILLEQDESEFLIYSRSYLHRKQTRVMCMLRSGEMLLEYRNKALVVYDPHCKTFKHVQLTFEGIPTFFIIDVHVANLNWIDTLVDMAEN</sequence>
<dbReference type="InterPro" id="IPR001810">
    <property type="entry name" value="F-box_dom"/>
</dbReference>
<dbReference type="Pfam" id="PF00646">
    <property type="entry name" value="F-box"/>
    <property type="match status" value="1"/>
</dbReference>
<dbReference type="CDD" id="cd22157">
    <property type="entry name" value="F-box_AtFBW1-like"/>
    <property type="match status" value="1"/>
</dbReference>
<organism evidence="2 3">
    <name type="scientific">Corchorus capsularis</name>
    <name type="common">Jute</name>
    <dbReference type="NCBI Taxonomy" id="210143"/>
    <lineage>
        <taxon>Eukaryota</taxon>
        <taxon>Viridiplantae</taxon>
        <taxon>Streptophyta</taxon>
        <taxon>Embryophyta</taxon>
        <taxon>Tracheophyta</taxon>
        <taxon>Spermatophyta</taxon>
        <taxon>Magnoliopsida</taxon>
        <taxon>eudicotyledons</taxon>
        <taxon>Gunneridae</taxon>
        <taxon>Pentapetalae</taxon>
        <taxon>rosids</taxon>
        <taxon>malvids</taxon>
        <taxon>Malvales</taxon>
        <taxon>Malvaceae</taxon>
        <taxon>Grewioideae</taxon>
        <taxon>Apeibeae</taxon>
        <taxon>Corchorus</taxon>
    </lineage>
</organism>